<dbReference type="SUPFAM" id="SSF53067">
    <property type="entry name" value="Actin-like ATPase domain"/>
    <property type="match status" value="2"/>
</dbReference>
<evidence type="ECO:0000256" key="5">
    <source>
        <dbReference type="ARBA" id="ARBA00022741"/>
    </source>
</evidence>
<dbReference type="PIRSF" id="PIRSF036458">
    <property type="entry name" value="Butyrate_kin"/>
    <property type="match status" value="1"/>
</dbReference>
<comment type="similarity">
    <text evidence="2 9 10">Belongs to the acetokinase family.</text>
</comment>
<protein>
    <recommendedName>
        <fullName evidence="9">Probable butyrate kinase</fullName>
        <shortName evidence="9">BK</shortName>
        <ecNumber evidence="9">2.7.2.7</ecNumber>
    </recommendedName>
    <alternativeName>
        <fullName evidence="9">Branched-chain carboxylic acid kinase</fullName>
    </alternativeName>
</protein>
<dbReference type="PRINTS" id="PR00471">
    <property type="entry name" value="ACETATEKNASE"/>
</dbReference>
<gene>
    <name evidence="9 11" type="primary">buk</name>
    <name evidence="11" type="ORF">ENS41_08180</name>
</gene>
<evidence type="ECO:0000256" key="4">
    <source>
        <dbReference type="ARBA" id="ARBA00022679"/>
    </source>
</evidence>
<dbReference type="PANTHER" id="PTHR21060:SF20">
    <property type="entry name" value="BUTYRATE KINASE 1-RELATED"/>
    <property type="match status" value="1"/>
</dbReference>
<accession>A0A7C4CCB0</accession>
<organism evidence="11">
    <name type="scientific">candidate division WOR-3 bacterium</name>
    <dbReference type="NCBI Taxonomy" id="2052148"/>
    <lineage>
        <taxon>Bacteria</taxon>
        <taxon>Bacteria division WOR-3</taxon>
    </lineage>
</organism>
<evidence type="ECO:0000313" key="11">
    <source>
        <dbReference type="EMBL" id="HGK28903.1"/>
    </source>
</evidence>
<dbReference type="GO" id="GO:0005524">
    <property type="term" value="F:ATP binding"/>
    <property type="evidence" value="ECO:0007669"/>
    <property type="project" value="UniProtKB-KW"/>
</dbReference>
<sequence>MWILVVNPGGGSTKVAVFRGRKQVFADNIQHPPAELSRFRHVLDQYRLRMEAVLDSLKRHRFELTRLNAIITRGGPLLPLPSGIYRITSRVVFDIQSGRYQTLHPSLLGPLIGYELAGQLNIPAYFADPESSDEFIDVARVSGLKGIQRRALSHMLSCRTVAEAAARRLKRPRNRCRFVVCHLGTGITIAAHVNGRQVDASNANDEGPFSPQRSGTLPLSAIVRLCFSGRNTAEGILDAVHRRGGLLSLLGTDDIRQVEALADRGVKEADLVWRALVYQIAKEVGAYTVACGGTPDAIIFTGGLAKSTRLIRALKARVRFLCPRIYVFPGEEELPAMAVRLLSLLEGKEKPRDYEQEVAVR</sequence>
<dbReference type="PANTHER" id="PTHR21060">
    <property type="entry name" value="ACETATE KINASE"/>
    <property type="match status" value="1"/>
</dbReference>
<keyword evidence="4 9" id="KW-0808">Transferase</keyword>
<dbReference type="EMBL" id="DSUT01000174">
    <property type="protein sequence ID" value="HGK28903.1"/>
    <property type="molecule type" value="Genomic_DNA"/>
</dbReference>
<keyword evidence="5 9" id="KW-0547">Nucleotide-binding</keyword>
<dbReference type="EC" id="2.7.2.7" evidence="9"/>
<dbReference type="InterPro" id="IPR043129">
    <property type="entry name" value="ATPase_NBD"/>
</dbReference>
<dbReference type="CDD" id="cd24011">
    <property type="entry name" value="ASKHA_NBD_BK"/>
    <property type="match status" value="1"/>
</dbReference>
<dbReference type="Pfam" id="PF00871">
    <property type="entry name" value="Acetate_kinase"/>
    <property type="match status" value="1"/>
</dbReference>
<evidence type="ECO:0000256" key="9">
    <source>
        <dbReference type="HAMAP-Rule" id="MF_00542"/>
    </source>
</evidence>
<evidence type="ECO:0000256" key="2">
    <source>
        <dbReference type="ARBA" id="ARBA00008748"/>
    </source>
</evidence>
<keyword evidence="7 9" id="KW-0067">ATP-binding</keyword>
<keyword evidence="6 9" id="KW-0418">Kinase</keyword>
<dbReference type="InterPro" id="IPR023865">
    <property type="entry name" value="Aliphatic_acid_kinase_CS"/>
</dbReference>
<name>A0A7C4CCB0_UNCW3</name>
<comment type="subcellular location">
    <subcellularLocation>
        <location evidence="1 9">Cytoplasm</location>
    </subcellularLocation>
</comment>
<dbReference type="Gene3D" id="3.30.420.40">
    <property type="match status" value="2"/>
</dbReference>
<dbReference type="GO" id="GO:0047761">
    <property type="term" value="F:butyrate kinase activity"/>
    <property type="evidence" value="ECO:0007669"/>
    <property type="project" value="UniProtKB-UniRule"/>
</dbReference>
<comment type="caution">
    <text evidence="11">The sequence shown here is derived from an EMBL/GenBank/DDBJ whole genome shotgun (WGS) entry which is preliminary data.</text>
</comment>
<evidence type="ECO:0000256" key="1">
    <source>
        <dbReference type="ARBA" id="ARBA00004496"/>
    </source>
</evidence>
<evidence type="ECO:0000256" key="3">
    <source>
        <dbReference type="ARBA" id="ARBA00022490"/>
    </source>
</evidence>
<dbReference type="HAMAP" id="MF_00542">
    <property type="entry name" value="Butyrate_kinase"/>
    <property type="match status" value="1"/>
</dbReference>
<dbReference type="GO" id="GO:0008776">
    <property type="term" value="F:acetate kinase activity"/>
    <property type="evidence" value="ECO:0007669"/>
    <property type="project" value="TreeGrafter"/>
</dbReference>
<dbReference type="NCBIfam" id="TIGR02707">
    <property type="entry name" value="butyr_kinase"/>
    <property type="match status" value="1"/>
</dbReference>
<reference evidence="11" key="1">
    <citation type="journal article" date="2020" name="mSystems">
        <title>Genome- and Community-Level Interaction Insights into Carbon Utilization and Element Cycling Functions of Hydrothermarchaeota in Hydrothermal Sediment.</title>
        <authorList>
            <person name="Zhou Z."/>
            <person name="Liu Y."/>
            <person name="Xu W."/>
            <person name="Pan J."/>
            <person name="Luo Z.H."/>
            <person name="Li M."/>
        </authorList>
    </citation>
    <scope>NUCLEOTIDE SEQUENCE [LARGE SCALE GENOMIC DNA]</scope>
    <source>
        <strain evidence="11">SpSt-488</strain>
    </source>
</reference>
<dbReference type="PROSITE" id="PS01076">
    <property type="entry name" value="ACETATE_KINASE_2"/>
    <property type="match status" value="1"/>
</dbReference>
<dbReference type="NCBIfam" id="NF002834">
    <property type="entry name" value="PRK03011.1-5"/>
    <property type="match status" value="1"/>
</dbReference>
<evidence type="ECO:0000256" key="6">
    <source>
        <dbReference type="ARBA" id="ARBA00022777"/>
    </source>
</evidence>
<proteinExistence type="inferred from homology"/>
<dbReference type="InterPro" id="IPR011245">
    <property type="entry name" value="Butyrate_kin"/>
</dbReference>
<keyword evidence="3 9" id="KW-0963">Cytoplasm</keyword>
<evidence type="ECO:0000256" key="7">
    <source>
        <dbReference type="ARBA" id="ARBA00022840"/>
    </source>
</evidence>
<dbReference type="GO" id="GO:0005737">
    <property type="term" value="C:cytoplasm"/>
    <property type="evidence" value="ECO:0007669"/>
    <property type="project" value="UniProtKB-SubCell"/>
</dbReference>
<dbReference type="GO" id="GO:0006083">
    <property type="term" value="P:acetate metabolic process"/>
    <property type="evidence" value="ECO:0007669"/>
    <property type="project" value="TreeGrafter"/>
</dbReference>
<dbReference type="AlphaFoldDB" id="A0A7C4CCB0"/>
<dbReference type="InterPro" id="IPR000890">
    <property type="entry name" value="Aliphatic_acid_kin_short-chain"/>
</dbReference>
<evidence type="ECO:0000256" key="10">
    <source>
        <dbReference type="RuleBase" id="RU003835"/>
    </source>
</evidence>
<evidence type="ECO:0000256" key="8">
    <source>
        <dbReference type="ARBA" id="ARBA00048596"/>
    </source>
</evidence>
<comment type="catalytic activity">
    <reaction evidence="8 9">
        <text>butanoate + ATP = butanoyl phosphate + ADP</text>
        <dbReference type="Rhea" id="RHEA:13585"/>
        <dbReference type="ChEBI" id="CHEBI:17968"/>
        <dbReference type="ChEBI" id="CHEBI:30616"/>
        <dbReference type="ChEBI" id="CHEBI:58079"/>
        <dbReference type="ChEBI" id="CHEBI:456216"/>
        <dbReference type="EC" id="2.7.2.7"/>
    </reaction>
</comment>